<feature type="transmembrane region" description="Helical" evidence="1">
    <location>
        <begin position="60"/>
        <end position="80"/>
    </location>
</feature>
<sequence>MARPRGTVTGGLVVSFLLAAALLPAPPLFVLYGLGATLFTVPAVHLLREEAADRGDVRRRCLAGLGGAFVTTFALGRLVAFLVPTAGDPAHLLLDCVAVFCGLVAGGLLVAGGYDRVTD</sequence>
<protein>
    <submittedName>
        <fullName evidence="2">Uncharacterized protein</fullName>
    </submittedName>
</protein>
<keyword evidence="1" id="KW-0812">Transmembrane</keyword>
<dbReference type="EMBL" id="BMOQ01000001">
    <property type="protein sequence ID" value="GGN06112.1"/>
    <property type="molecule type" value="Genomic_DNA"/>
</dbReference>
<evidence type="ECO:0000313" key="2">
    <source>
        <dbReference type="EMBL" id="GGN06112.1"/>
    </source>
</evidence>
<reference evidence="2 3" key="1">
    <citation type="journal article" date="2019" name="Int. J. Syst. Evol. Microbiol.">
        <title>The Global Catalogue of Microorganisms (GCM) 10K type strain sequencing project: providing services to taxonomists for standard genome sequencing and annotation.</title>
        <authorList>
            <consortium name="The Broad Institute Genomics Platform"/>
            <consortium name="The Broad Institute Genome Sequencing Center for Infectious Disease"/>
            <person name="Wu L."/>
            <person name="Ma J."/>
        </authorList>
    </citation>
    <scope>NUCLEOTIDE SEQUENCE [LARGE SCALE GENOMIC DNA]</scope>
    <source>
        <strain evidence="2 3">JCM 16331</strain>
    </source>
</reference>
<name>A0A830G8B8_9EURY</name>
<organism evidence="2 3">
    <name type="scientific">Halarchaeum nitratireducens</name>
    <dbReference type="NCBI Taxonomy" id="489913"/>
    <lineage>
        <taxon>Archaea</taxon>
        <taxon>Methanobacteriati</taxon>
        <taxon>Methanobacteriota</taxon>
        <taxon>Stenosarchaea group</taxon>
        <taxon>Halobacteria</taxon>
        <taxon>Halobacteriales</taxon>
        <taxon>Halobacteriaceae</taxon>
    </lineage>
</organism>
<evidence type="ECO:0000313" key="3">
    <source>
        <dbReference type="Proteomes" id="UP000608850"/>
    </source>
</evidence>
<dbReference type="OrthoDB" id="269678at2157"/>
<evidence type="ECO:0000256" key="1">
    <source>
        <dbReference type="SAM" id="Phobius"/>
    </source>
</evidence>
<dbReference type="Proteomes" id="UP000608850">
    <property type="component" value="Unassembled WGS sequence"/>
</dbReference>
<feature type="transmembrane region" description="Helical" evidence="1">
    <location>
        <begin position="29"/>
        <end position="48"/>
    </location>
</feature>
<gene>
    <name evidence="2" type="ORF">GCM10009021_01290</name>
</gene>
<feature type="transmembrane region" description="Helical" evidence="1">
    <location>
        <begin position="92"/>
        <end position="114"/>
    </location>
</feature>
<proteinExistence type="predicted"/>
<keyword evidence="1" id="KW-0472">Membrane</keyword>
<dbReference type="RefSeq" id="WP_188876406.1">
    <property type="nucleotide sequence ID" value="NZ_BMOQ01000001.1"/>
</dbReference>
<dbReference type="AlphaFoldDB" id="A0A830G8B8"/>
<feature type="transmembrane region" description="Helical" evidence="1">
    <location>
        <begin position="7"/>
        <end position="23"/>
    </location>
</feature>
<keyword evidence="3" id="KW-1185">Reference proteome</keyword>
<comment type="caution">
    <text evidence="2">The sequence shown here is derived from an EMBL/GenBank/DDBJ whole genome shotgun (WGS) entry which is preliminary data.</text>
</comment>
<keyword evidence="1" id="KW-1133">Transmembrane helix</keyword>
<accession>A0A830G8B8</accession>